<keyword evidence="4" id="KW-1185">Reference proteome</keyword>
<proteinExistence type="predicted"/>
<evidence type="ECO:0000313" key="3">
    <source>
        <dbReference type="EMBL" id="QRD03037.1"/>
    </source>
</evidence>
<dbReference type="RefSeq" id="XP_001804381.1">
    <property type="nucleotide sequence ID" value="XM_001804329.1"/>
</dbReference>
<gene>
    <name evidence="3" type="ORF">JI435_141830</name>
</gene>
<evidence type="ECO:0000256" key="2">
    <source>
        <dbReference type="SAM" id="Phobius"/>
    </source>
</evidence>
<sequence length="198" mass="22309">MRSRKRRNRPSPHDITFTTFTRNAVQHHRHALFMPVIYADILPYIFVLPHLFILQSPMHLDPTRLNSWNGIGRIKAACYTQYITKDSVDPGEVVLDAADQPTLLLLGQIGHECALSTSNRLSPSLYLCPHTPTFQYLAAHLTTDFSAAEREKNIPQPPSAAGKRDATRLELEADNKPPPHMKGLSYSPARRSRGQMTT</sequence>
<feature type="transmembrane region" description="Helical" evidence="2">
    <location>
        <begin position="32"/>
        <end position="54"/>
    </location>
</feature>
<dbReference type="Proteomes" id="UP000663193">
    <property type="component" value="Chromosome 14"/>
</dbReference>
<dbReference type="VEuPathDB" id="FungiDB:JI435_141830"/>
<keyword evidence="2" id="KW-1133">Transmembrane helix</keyword>
<evidence type="ECO:0000313" key="4">
    <source>
        <dbReference type="Proteomes" id="UP000663193"/>
    </source>
</evidence>
<organism evidence="3 4">
    <name type="scientific">Phaeosphaeria nodorum (strain SN15 / ATCC MYA-4574 / FGSC 10173)</name>
    <name type="common">Glume blotch fungus</name>
    <name type="synonym">Parastagonospora nodorum</name>
    <dbReference type="NCBI Taxonomy" id="321614"/>
    <lineage>
        <taxon>Eukaryota</taxon>
        <taxon>Fungi</taxon>
        <taxon>Dikarya</taxon>
        <taxon>Ascomycota</taxon>
        <taxon>Pezizomycotina</taxon>
        <taxon>Dothideomycetes</taxon>
        <taxon>Pleosporomycetidae</taxon>
        <taxon>Pleosporales</taxon>
        <taxon>Pleosporineae</taxon>
        <taxon>Phaeosphaeriaceae</taxon>
        <taxon>Parastagonospora</taxon>
    </lineage>
</organism>
<feature type="compositionally biased region" description="Basic and acidic residues" evidence="1">
    <location>
        <begin position="162"/>
        <end position="177"/>
    </location>
</feature>
<feature type="region of interest" description="Disordered" evidence="1">
    <location>
        <begin position="150"/>
        <end position="198"/>
    </location>
</feature>
<keyword evidence="2" id="KW-0472">Membrane</keyword>
<name>A0A7U2I7L9_PHANO</name>
<dbReference type="AlphaFoldDB" id="A0A7U2I7L9"/>
<dbReference type="EMBL" id="CP069036">
    <property type="protein sequence ID" value="QRD03037.1"/>
    <property type="molecule type" value="Genomic_DNA"/>
</dbReference>
<evidence type="ECO:0000256" key="1">
    <source>
        <dbReference type="SAM" id="MobiDB-lite"/>
    </source>
</evidence>
<dbReference type="KEGG" id="pno:SNOG_14183"/>
<keyword evidence="2" id="KW-0812">Transmembrane</keyword>
<reference evidence="4" key="1">
    <citation type="journal article" date="2021" name="BMC Genomics">
        <title>Chromosome-level genome assembly and manually-curated proteome of model necrotroph Parastagonospora nodorum Sn15 reveals a genome-wide trove of candidate effector homologs, and redundancy of virulence-related functions within an accessory chromosome.</title>
        <authorList>
            <person name="Bertazzoni S."/>
            <person name="Jones D.A.B."/>
            <person name="Phan H.T."/>
            <person name="Tan K.-C."/>
            <person name="Hane J.K."/>
        </authorList>
    </citation>
    <scope>NUCLEOTIDE SEQUENCE [LARGE SCALE GENOMIC DNA]</scope>
    <source>
        <strain evidence="4">SN15 / ATCC MYA-4574 / FGSC 10173)</strain>
    </source>
</reference>
<accession>A0A7U2I7L9</accession>
<protein>
    <submittedName>
        <fullName evidence="3">Uncharacterized protein</fullName>
    </submittedName>
</protein>